<feature type="transmembrane region" description="Helical" evidence="10">
    <location>
        <begin position="109"/>
        <end position="126"/>
    </location>
</feature>
<keyword evidence="15" id="KW-1185">Reference proteome</keyword>
<accession>A0A8J3YIT3</accession>
<evidence type="ECO:0000313" key="14">
    <source>
        <dbReference type="EMBL" id="GIJ44780.1"/>
    </source>
</evidence>
<keyword evidence="5" id="KW-0547">Nucleotide-binding</keyword>
<dbReference type="GO" id="GO:0016020">
    <property type="term" value="C:membrane"/>
    <property type="evidence" value="ECO:0007669"/>
    <property type="project" value="InterPro"/>
</dbReference>
<evidence type="ECO:0000259" key="12">
    <source>
        <dbReference type="Pfam" id="PF07730"/>
    </source>
</evidence>
<dbReference type="InterPro" id="IPR011712">
    <property type="entry name" value="Sig_transdc_His_kin_sub3_dim/P"/>
</dbReference>
<keyword evidence="10" id="KW-0812">Transmembrane</keyword>
<feature type="transmembrane region" description="Helical" evidence="10">
    <location>
        <begin position="62"/>
        <end position="78"/>
    </location>
</feature>
<feature type="transmembrane region" description="Helical" evidence="10">
    <location>
        <begin position="418"/>
        <end position="436"/>
    </location>
</feature>
<evidence type="ECO:0000256" key="4">
    <source>
        <dbReference type="ARBA" id="ARBA00022679"/>
    </source>
</evidence>
<keyword evidence="10" id="KW-0472">Membrane</keyword>
<feature type="transmembrane region" description="Helical" evidence="10">
    <location>
        <begin position="494"/>
        <end position="518"/>
    </location>
</feature>
<feature type="domain" description="DUF7134" evidence="13">
    <location>
        <begin position="19"/>
        <end position="110"/>
    </location>
</feature>
<evidence type="ECO:0000256" key="1">
    <source>
        <dbReference type="ARBA" id="ARBA00000085"/>
    </source>
</evidence>
<dbReference type="GO" id="GO:0046983">
    <property type="term" value="F:protein dimerization activity"/>
    <property type="evidence" value="ECO:0007669"/>
    <property type="project" value="InterPro"/>
</dbReference>
<evidence type="ECO:0000256" key="7">
    <source>
        <dbReference type="ARBA" id="ARBA00022840"/>
    </source>
</evidence>
<dbReference type="InterPro" id="IPR050482">
    <property type="entry name" value="Sensor_HK_TwoCompSys"/>
</dbReference>
<dbReference type="InterPro" id="IPR036890">
    <property type="entry name" value="HATPase_C_sf"/>
</dbReference>
<feature type="transmembrane region" description="Helical" evidence="10">
    <location>
        <begin position="530"/>
        <end position="557"/>
    </location>
</feature>
<comment type="caution">
    <text evidence="14">The sequence shown here is derived from an EMBL/GenBank/DDBJ whole genome shotgun (WGS) entry which is preliminary data.</text>
</comment>
<dbReference type="Proteomes" id="UP000619260">
    <property type="component" value="Unassembled WGS sequence"/>
</dbReference>
<dbReference type="InterPro" id="IPR003594">
    <property type="entry name" value="HATPase_dom"/>
</dbReference>
<feature type="transmembrane region" description="Helical" evidence="10">
    <location>
        <begin position="40"/>
        <end position="56"/>
    </location>
</feature>
<feature type="coiled-coil region" evidence="9">
    <location>
        <begin position="129"/>
        <end position="164"/>
    </location>
</feature>
<protein>
    <recommendedName>
        <fullName evidence="2">histidine kinase</fullName>
        <ecNumber evidence="2">2.7.13.3</ecNumber>
    </recommendedName>
</protein>
<sequence>MFPGWNLIDHRPLDPVRTAVHVILTLVLGGALAWRLRAPFASYVVCIVGVTTAVYSLPDETIIPIIFADLIALYSVAARRPPRALLGATALGLTSQIIQLPAVPPAQRGMTFAMGLLIYVLTVGLGRARGRWRDGREEAARQLARAEEERRRAAVAERDRLARELHDVTAHHLTAILVHATAARRLTEKRPELAAEALEFARETGTRTLAALHRLVAVITPGAAPAEPLTERLDRLVDAAAQAGQVVRHTVGAGIDGCPPDVADAVHAVAREATTNAMRHAPGTEVTVTVSCDEEQVRVRVANAAPDAATSGSERLGSGRGLAGLEARVGELGGGFSAGPADGGWVVTVSLPLGAAAAVPTAAEEPRGVLARIADWWHNLDERLLDTAIVVATTGFPLVILYADPEAESDFQDLRRPSVLVLLSLLLILHGAPIWWRRRAPWRTLGAVAAGSVTYGVTVVSVGLPPDALWLLLLGLGTEMVAVHAVATYGRPAWASWAAVPVVSVTFGLLVTTAIVLADEIEESGRAYPAAVVTVCLVSMVPMAAMTGPIWLAGLLVRRRRDRTLADERAALARASARAVVVVDEQRARFASGLRASVLDPAERLIAAAAPPSSSPPADGPDPDGAARIDALDAVIAEARTGLAAMRELLGALHPEPAAGSAPPRGMADLDSLCAEHRSEGRDVQLSVGAVPGPLPVAVDLSGYRIVDTALDTDDTQPCAVRVTYEKEVLVVSVTGVPSAAGGVVAARIRARTGALGGVATFDPAGAVTCYLPASREPIGREGVRASSSA</sequence>
<evidence type="ECO:0000256" key="3">
    <source>
        <dbReference type="ARBA" id="ARBA00022553"/>
    </source>
</evidence>
<dbReference type="Pfam" id="PF02518">
    <property type="entry name" value="HATPase_c"/>
    <property type="match status" value="1"/>
</dbReference>
<dbReference type="EMBL" id="BOPF01000004">
    <property type="protein sequence ID" value="GIJ44780.1"/>
    <property type="molecule type" value="Genomic_DNA"/>
</dbReference>
<name>A0A8J3YIT3_9ACTN</name>
<keyword evidence="4" id="KW-0808">Transferase</keyword>
<keyword evidence="7" id="KW-0067">ATP-binding</keyword>
<keyword evidence="8" id="KW-0902">Two-component regulatory system</keyword>
<dbReference type="GO" id="GO:0000155">
    <property type="term" value="F:phosphorelay sensor kinase activity"/>
    <property type="evidence" value="ECO:0007669"/>
    <property type="project" value="InterPro"/>
</dbReference>
<evidence type="ECO:0000256" key="2">
    <source>
        <dbReference type="ARBA" id="ARBA00012438"/>
    </source>
</evidence>
<comment type="catalytic activity">
    <reaction evidence="1">
        <text>ATP + protein L-histidine = ADP + protein N-phospho-L-histidine.</text>
        <dbReference type="EC" id="2.7.13.3"/>
    </reaction>
</comment>
<dbReference type="Pfam" id="PF07730">
    <property type="entry name" value="HisKA_3"/>
    <property type="match status" value="1"/>
</dbReference>
<feature type="transmembrane region" description="Helical" evidence="10">
    <location>
        <begin position="384"/>
        <end position="403"/>
    </location>
</feature>
<feature type="transmembrane region" description="Helical" evidence="10">
    <location>
        <begin position="15"/>
        <end position="33"/>
    </location>
</feature>
<evidence type="ECO:0000256" key="9">
    <source>
        <dbReference type="SAM" id="Coils"/>
    </source>
</evidence>
<proteinExistence type="predicted"/>
<evidence type="ECO:0000259" key="11">
    <source>
        <dbReference type="Pfam" id="PF02518"/>
    </source>
</evidence>
<evidence type="ECO:0000256" key="5">
    <source>
        <dbReference type="ARBA" id="ARBA00022741"/>
    </source>
</evidence>
<dbReference type="InterPro" id="IPR055558">
    <property type="entry name" value="DUF7134"/>
</dbReference>
<dbReference type="PANTHER" id="PTHR24421:SF10">
    <property type="entry name" value="NITRATE_NITRITE SENSOR PROTEIN NARQ"/>
    <property type="match status" value="1"/>
</dbReference>
<reference evidence="14" key="1">
    <citation type="submission" date="2021-01" db="EMBL/GenBank/DDBJ databases">
        <title>Whole genome shotgun sequence of Virgisporangium aliadipatigenens NBRC 105644.</title>
        <authorList>
            <person name="Komaki H."/>
            <person name="Tamura T."/>
        </authorList>
    </citation>
    <scope>NUCLEOTIDE SEQUENCE</scope>
    <source>
        <strain evidence="14">NBRC 105644</strain>
    </source>
</reference>
<feature type="transmembrane region" description="Helical" evidence="10">
    <location>
        <begin position="468"/>
        <end position="487"/>
    </location>
</feature>
<evidence type="ECO:0000259" key="13">
    <source>
        <dbReference type="Pfam" id="PF23539"/>
    </source>
</evidence>
<keyword evidence="6" id="KW-0418">Kinase</keyword>
<dbReference type="PANTHER" id="PTHR24421">
    <property type="entry name" value="NITRATE/NITRITE SENSOR PROTEIN NARX-RELATED"/>
    <property type="match status" value="1"/>
</dbReference>
<dbReference type="Pfam" id="PF23539">
    <property type="entry name" value="DUF7134"/>
    <property type="match status" value="1"/>
</dbReference>
<dbReference type="Gene3D" id="1.20.5.1930">
    <property type="match status" value="1"/>
</dbReference>
<dbReference type="EC" id="2.7.13.3" evidence="2"/>
<keyword evidence="3" id="KW-0597">Phosphoprotein</keyword>
<evidence type="ECO:0000313" key="15">
    <source>
        <dbReference type="Proteomes" id="UP000619260"/>
    </source>
</evidence>
<feature type="transmembrane region" description="Helical" evidence="10">
    <location>
        <begin position="443"/>
        <end position="462"/>
    </location>
</feature>
<keyword evidence="9" id="KW-0175">Coiled coil</keyword>
<dbReference type="AlphaFoldDB" id="A0A8J3YIT3"/>
<feature type="transmembrane region" description="Helical" evidence="10">
    <location>
        <begin position="85"/>
        <end position="103"/>
    </location>
</feature>
<dbReference type="GO" id="GO:0005524">
    <property type="term" value="F:ATP binding"/>
    <property type="evidence" value="ECO:0007669"/>
    <property type="project" value="UniProtKB-KW"/>
</dbReference>
<organism evidence="14 15">
    <name type="scientific">Virgisporangium aliadipatigenens</name>
    <dbReference type="NCBI Taxonomy" id="741659"/>
    <lineage>
        <taxon>Bacteria</taxon>
        <taxon>Bacillati</taxon>
        <taxon>Actinomycetota</taxon>
        <taxon>Actinomycetes</taxon>
        <taxon>Micromonosporales</taxon>
        <taxon>Micromonosporaceae</taxon>
        <taxon>Virgisporangium</taxon>
    </lineage>
</organism>
<dbReference type="SUPFAM" id="SSF55874">
    <property type="entry name" value="ATPase domain of HSP90 chaperone/DNA topoisomerase II/histidine kinase"/>
    <property type="match status" value="1"/>
</dbReference>
<gene>
    <name evidence="14" type="ORF">Val02_16660</name>
</gene>
<evidence type="ECO:0000256" key="10">
    <source>
        <dbReference type="SAM" id="Phobius"/>
    </source>
</evidence>
<keyword evidence="10" id="KW-1133">Transmembrane helix</keyword>
<dbReference type="CDD" id="cd16917">
    <property type="entry name" value="HATPase_UhpB-NarQ-NarX-like"/>
    <property type="match status" value="1"/>
</dbReference>
<dbReference type="Gene3D" id="3.30.565.10">
    <property type="entry name" value="Histidine kinase-like ATPase, C-terminal domain"/>
    <property type="match status" value="1"/>
</dbReference>
<evidence type="ECO:0000256" key="8">
    <source>
        <dbReference type="ARBA" id="ARBA00023012"/>
    </source>
</evidence>
<evidence type="ECO:0000256" key="6">
    <source>
        <dbReference type="ARBA" id="ARBA00022777"/>
    </source>
</evidence>
<feature type="domain" description="Signal transduction histidine kinase subgroup 3 dimerisation and phosphoacceptor" evidence="12">
    <location>
        <begin position="157"/>
        <end position="222"/>
    </location>
</feature>
<feature type="domain" description="Histidine kinase/HSP90-like ATPase" evidence="11">
    <location>
        <begin position="263"/>
        <end position="353"/>
    </location>
</feature>